<dbReference type="EMBL" id="CAUYUJ010009003">
    <property type="protein sequence ID" value="CAK0825595.1"/>
    <property type="molecule type" value="Genomic_DNA"/>
</dbReference>
<organism evidence="1 2">
    <name type="scientific">Prorocentrum cordatum</name>
    <dbReference type="NCBI Taxonomy" id="2364126"/>
    <lineage>
        <taxon>Eukaryota</taxon>
        <taxon>Sar</taxon>
        <taxon>Alveolata</taxon>
        <taxon>Dinophyceae</taxon>
        <taxon>Prorocentrales</taxon>
        <taxon>Prorocentraceae</taxon>
        <taxon>Prorocentrum</taxon>
    </lineage>
</organism>
<sequence length="215" mass="23403">MNLLLFFERLPARSTWVREFEANLWPAHRFSSRMDGGHWVQEQEMDTAYHFAERLTADEGMGAFLSEKGLARKQCDNANGGLNDATAKKFEPLCQVGTVQFPEIPPSGLPVDVAVGPPAVDPRGRVGLARAGHDLLAQVGQEVAAPRWSSPGEPPAGPAAAELARAILSFRPWENPCPSVVADWAQKVLKKIAKGDFRFDGKVFRGASQVELSVA</sequence>
<evidence type="ECO:0000313" key="1">
    <source>
        <dbReference type="EMBL" id="CAK0825595.1"/>
    </source>
</evidence>
<protein>
    <submittedName>
        <fullName evidence="1">Uncharacterized protein</fullName>
    </submittedName>
</protein>
<proteinExistence type="predicted"/>
<reference evidence="1" key="1">
    <citation type="submission" date="2023-10" db="EMBL/GenBank/DDBJ databases">
        <authorList>
            <person name="Chen Y."/>
            <person name="Shah S."/>
            <person name="Dougan E. K."/>
            <person name="Thang M."/>
            <person name="Chan C."/>
        </authorList>
    </citation>
    <scope>NUCLEOTIDE SEQUENCE [LARGE SCALE GENOMIC DNA]</scope>
</reference>
<keyword evidence="2" id="KW-1185">Reference proteome</keyword>
<accession>A0ABN9S3A5</accession>
<comment type="caution">
    <text evidence="1">The sequence shown here is derived from an EMBL/GenBank/DDBJ whole genome shotgun (WGS) entry which is preliminary data.</text>
</comment>
<name>A0ABN9S3A5_9DINO</name>
<evidence type="ECO:0000313" key="2">
    <source>
        <dbReference type="Proteomes" id="UP001189429"/>
    </source>
</evidence>
<dbReference type="Proteomes" id="UP001189429">
    <property type="component" value="Unassembled WGS sequence"/>
</dbReference>
<gene>
    <name evidence="1" type="ORF">PCOR1329_LOCUS25692</name>
</gene>